<accession>A0A8J6JIL3</accession>
<evidence type="ECO:0000313" key="1">
    <source>
        <dbReference type="EMBL" id="MBC5735374.1"/>
    </source>
</evidence>
<dbReference type="InterPro" id="IPR023118">
    <property type="entry name" value="YqaI_dom_sf"/>
</dbReference>
<dbReference type="Gene3D" id="3.30.40.30">
    <property type="entry name" value="YqaI domain"/>
    <property type="match status" value="1"/>
</dbReference>
<dbReference type="Proteomes" id="UP000661435">
    <property type="component" value="Unassembled WGS sequence"/>
</dbReference>
<dbReference type="EMBL" id="JACOPP010000097">
    <property type="protein sequence ID" value="MBC5735374.1"/>
    <property type="molecule type" value="Genomic_DNA"/>
</dbReference>
<evidence type="ECO:0000313" key="2">
    <source>
        <dbReference type="Proteomes" id="UP000661435"/>
    </source>
</evidence>
<sequence>MTTRVHTGLHDRNDEEAVTRDSFGHEIYLDDVTFECTGKVMCPECFQAYLDELYRTSPWLLADALGFEIVRHV</sequence>
<reference evidence="1" key="1">
    <citation type="submission" date="2020-08" db="EMBL/GenBank/DDBJ databases">
        <title>Genome public.</title>
        <authorList>
            <person name="Liu C."/>
            <person name="Sun Q."/>
        </authorList>
    </citation>
    <scope>NUCLEOTIDE SEQUENCE</scope>
    <source>
        <strain evidence="1">NSJ-51</strain>
    </source>
</reference>
<organism evidence="1 2">
    <name type="scientific">Lawsonibacter hominis</name>
    <dbReference type="NCBI Taxonomy" id="2763053"/>
    <lineage>
        <taxon>Bacteria</taxon>
        <taxon>Bacillati</taxon>
        <taxon>Bacillota</taxon>
        <taxon>Clostridia</taxon>
        <taxon>Eubacteriales</taxon>
        <taxon>Oscillospiraceae</taxon>
        <taxon>Lawsonibacter</taxon>
    </lineage>
</organism>
<dbReference type="AlphaFoldDB" id="A0A8J6JIL3"/>
<keyword evidence="2" id="KW-1185">Reference proteome</keyword>
<dbReference type="RefSeq" id="WP_186909098.1">
    <property type="nucleotide sequence ID" value="NZ_JACOPP010000097.1"/>
</dbReference>
<comment type="caution">
    <text evidence="1">The sequence shown here is derived from an EMBL/GenBank/DDBJ whole genome shotgun (WGS) entry which is preliminary data.</text>
</comment>
<gene>
    <name evidence="1" type="ORF">H8S57_16945</name>
</gene>
<protein>
    <submittedName>
        <fullName evidence="1">Uncharacterized protein</fullName>
    </submittedName>
</protein>
<name>A0A8J6JIL3_9FIRM</name>
<proteinExistence type="predicted"/>